<dbReference type="Proteomes" id="UP000277577">
    <property type="component" value="Chromosome"/>
</dbReference>
<keyword evidence="2" id="KW-0808">Transferase</keyword>
<dbReference type="Proteomes" id="UP000054921">
    <property type="component" value="Unassembled WGS sequence"/>
</dbReference>
<reference evidence="3 5" key="2">
    <citation type="submission" date="2018-12" db="EMBL/GenBank/DDBJ databases">
        <authorList>
            <consortium name="Pathogen Informatics"/>
        </authorList>
    </citation>
    <scope>NUCLEOTIDE SEQUENCE [LARGE SCALE GENOMIC DNA]</scope>
    <source>
        <strain evidence="3 5">NCTC11976</strain>
    </source>
</reference>
<dbReference type="InterPro" id="IPR041496">
    <property type="entry name" value="YitH/HolE_GNAT"/>
</dbReference>
<proteinExistence type="predicted"/>
<dbReference type="EMBL" id="LNXW01000013">
    <property type="protein sequence ID" value="KTC79835.1"/>
    <property type="molecule type" value="Genomic_DNA"/>
</dbReference>
<dbReference type="Gene3D" id="3.40.630.90">
    <property type="match status" value="1"/>
</dbReference>
<organism evidence="2 4">
    <name type="scientific">Legionella cherrii</name>
    <dbReference type="NCBI Taxonomy" id="28084"/>
    <lineage>
        <taxon>Bacteria</taxon>
        <taxon>Pseudomonadati</taxon>
        <taxon>Pseudomonadota</taxon>
        <taxon>Gammaproteobacteria</taxon>
        <taxon>Legionellales</taxon>
        <taxon>Legionellaceae</taxon>
        <taxon>Legionella</taxon>
    </lineage>
</organism>
<keyword evidence="5" id="KW-1185">Reference proteome</keyword>
<accession>A0A0W0S9N9</accession>
<dbReference type="InterPro" id="IPR000182">
    <property type="entry name" value="GNAT_dom"/>
</dbReference>
<dbReference type="CDD" id="cd04301">
    <property type="entry name" value="NAT_SF"/>
    <property type="match status" value="1"/>
</dbReference>
<dbReference type="STRING" id="28084.Lche_1855"/>
<dbReference type="GO" id="GO:0016747">
    <property type="term" value="F:acyltransferase activity, transferring groups other than amino-acyl groups"/>
    <property type="evidence" value="ECO:0007669"/>
    <property type="project" value="InterPro"/>
</dbReference>
<dbReference type="InterPro" id="IPR052729">
    <property type="entry name" value="Acyl/Acetyltrans_Enzymes"/>
</dbReference>
<evidence type="ECO:0000313" key="4">
    <source>
        <dbReference type="Proteomes" id="UP000054921"/>
    </source>
</evidence>
<dbReference type="InterPro" id="IPR016181">
    <property type="entry name" value="Acyl_CoA_acyltransferase"/>
</dbReference>
<evidence type="ECO:0000313" key="3">
    <source>
        <dbReference type="EMBL" id="VEB38076.1"/>
    </source>
</evidence>
<dbReference type="EMBL" id="LR134173">
    <property type="protein sequence ID" value="VEB38076.1"/>
    <property type="molecule type" value="Genomic_DNA"/>
</dbReference>
<dbReference type="PATRIC" id="fig|28084.5.peg.2013"/>
<gene>
    <name evidence="2" type="ORF">Lche_1855</name>
    <name evidence="3" type="ORF">NCTC11976_02541</name>
</gene>
<dbReference type="PANTHER" id="PTHR47237:SF1">
    <property type="entry name" value="SLL0310 PROTEIN"/>
    <property type="match status" value="1"/>
</dbReference>
<evidence type="ECO:0000313" key="2">
    <source>
        <dbReference type="EMBL" id="KTC79835.1"/>
    </source>
</evidence>
<evidence type="ECO:0000259" key="1">
    <source>
        <dbReference type="PROSITE" id="PS51186"/>
    </source>
</evidence>
<dbReference type="RefSeq" id="WP_028380301.1">
    <property type="nucleotide sequence ID" value="NZ_CAAAIT010000001.1"/>
</dbReference>
<dbReference type="Gene3D" id="3.40.630.30">
    <property type="match status" value="1"/>
</dbReference>
<feature type="domain" description="N-acetyltransferase" evidence="1">
    <location>
        <begin position="4"/>
        <end position="148"/>
    </location>
</feature>
<feature type="domain" description="N-acetyltransferase" evidence="1">
    <location>
        <begin position="139"/>
        <end position="281"/>
    </location>
</feature>
<dbReference type="OrthoDB" id="20916at2"/>
<dbReference type="AlphaFoldDB" id="A0A0W0S9N9"/>
<dbReference type="SUPFAM" id="SSF55729">
    <property type="entry name" value="Acyl-CoA N-acyltransferases (Nat)"/>
    <property type="match status" value="1"/>
</dbReference>
<dbReference type="PANTHER" id="PTHR47237">
    <property type="entry name" value="SLL0310 PROTEIN"/>
    <property type="match status" value="1"/>
</dbReference>
<protein>
    <submittedName>
        <fullName evidence="2">GNAT family acetyltransferase</fullName>
    </submittedName>
</protein>
<dbReference type="Pfam" id="PF18014">
    <property type="entry name" value="Acetyltransf_18"/>
    <property type="match status" value="1"/>
</dbReference>
<reference evidence="2 4" key="1">
    <citation type="submission" date="2015-11" db="EMBL/GenBank/DDBJ databases">
        <title>Genomic analysis of 38 Legionella species identifies large and diverse effector repertoires.</title>
        <authorList>
            <person name="Burstein D."/>
            <person name="Amaro F."/>
            <person name="Zusman T."/>
            <person name="Lifshitz Z."/>
            <person name="Cohen O."/>
            <person name="Gilbert J.A."/>
            <person name="Pupko T."/>
            <person name="Shuman H.A."/>
            <person name="Segal G."/>
        </authorList>
    </citation>
    <scope>NUCLEOTIDE SEQUENCE [LARGE SCALE GENOMIC DNA]</scope>
    <source>
        <strain evidence="2 4">ORW</strain>
    </source>
</reference>
<dbReference type="PROSITE" id="PS51186">
    <property type="entry name" value="GNAT"/>
    <property type="match status" value="2"/>
</dbReference>
<evidence type="ECO:0000313" key="5">
    <source>
        <dbReference type="Proteomes" id="UP000277577"/>
    </source>
</evidence>
<sequence>MSKYRIEHMTRDEVSVAVEWARKEGWNPGLNDAECFYQTDPQGFFAGKLNGQIIAVGSAVIYDEHFAFCGFYIVDKKYRSQGYGMELTRARLAYIGDRNAGIDGVLDMVENYARIGYQFAHSNARYALKNSQLTPKIDSHLVDLKSVSWDQIIQYDRHYFPATRPKFLSAWIKQNTALAIGYIKENQLKGYGVIRKCFEGYKIGPLFAESPFIAEKLFEKLVDYAHGETVYLDIPENNPLAVDLVNQYGMTKVFATARMYLKGAPKLSTVGIYGITTFELG</sequence>
<dbReference type="Pfam" id="PF00583">
    <property type="entry name" value="Acetyltransf_1"/>
    <property type="match status" value="1"/>
</dbReference>
<name>A0A0W0S9N9_9GAMM</name>